<dbReference type="Gene3D" id="1.25.70.10">
    <property type="entry name" value="Transcription termination factor 3, mitochondrial"/>
    <property type="match status" value="1"/>
</dbReference>
<name>A0ABM0M4P7_SACKO</name>
<dbReference type="SMART" id="SM00733">
    <property type="entry name" value="Mterf"/>
    <property type="match status" value="5"/>
</dbReference>
<reference evidence="4" key="1">
    <citation type="submission" date="2025-08" db="UniProtKB">
        <authorList>
            <consortium name="RefSeq"/>
        </authorList>
    </citation>
    <scope>IDENTIFICATION</scope>
    <source>
        <tissue evidence="4">Testes</tissue>
    </source>
</reference>
<dbReference type="RefSeq" id="XP_006814988.1">
    <property type="nucleotide sequence ID" value="XM_006814925.1"/>
</dbReference>
<evidence type="ECO:0000256" key="2">
    <source>
        <dbReference type="ARBA" id="ARBA00022946"/>
    </source>
</evidence>
<sequence>MSRLLSHLQRYARHANSVQYQRTFNIRVKKWKPTIQAAQAYITVTSSQYFKRNPSVIITAYNWKLCRERMSVGGYFSTSSSLLYSSKSVEDVMKCIETEISEIKGKMIETLRLWIVRLLDMGLDKHQISAVICKSPDMLKTSHQKINDCTMFLFNLVFKPHEVYRILTLAPDIVNTEISQLDNNIKLLRKLGIQDGTLQKTIASCPTILIVKTKQFKLILKTLKERCQFSKEQVCKIIQTCPTVVHEDAYKMEVKFQYVYFTMGIQDPKSQVIARVFKHNLFHIRKRHEFLERMGLYERPDKKGMTQIENPSLKQIIDTTNERFAVKIAKSSVEDFQAFSNVFVNEVYHADRNSDYDSDDYDSDIYNNVYDNTNI</sequence>
<dbReference type="Proteomes" id="UP000694865">
    <property type="component" value="Unplaced"/>
</dbReference>
<dbReference type="GeneID" id="102807218"/>
<dbReference type="PANTHER" id="PTHR13068">
    <property type="entry name" value="CGI-12 PROTEIN-RELATED"/>
    <property type="match status" value="1"/>
</dbReference>
<dbReference type="InterPro" id="IPR003690">
    <property type="entry name" value="MTERF"/>
</dbReference>
<accession>A0ABM0M4P7</accession>
<dbReference type="InterPro" id="IPR038538">
    <property type="entry name" value="MTERF_sf"/>
</dbReference>
<evidence type="ECO:0000313" key="3">
    <source>
        <dbReference type="Proteomes" id="UP000694865"/>
    </source>
</evidence>
<dbReference type="Pfam" id="PF02536">
    <property type="entry name" value="mTERF"/>
    <property type="match status" value="1"/>
</dbReference>
<evidence type="ECO:0000256" key="1">
    <source>
        <dbReference type="ARBA" id="ARBA00007692"/>
    </source>
</evidence>
<protein>
    <submittedName>
        <fullName evidence="4">mTERF domain-containing protein 2-like</fullName>
    </submittedName>
</protein>
<evidence type="ECO:0000313" key="4">
    <source>
        <dbReference type="RefSeq" id="XP_006814988.1"/>
    </source>
</evidence>
<keyword evidence="3" id="KW-1185">Reference proteome</keyword>
<proteinExistence type="inferred from homology"/>
<dbReference type="PANTHER" id="PTHR13068:SF203">
    <property type="entry name" value="TRANSCRIPTION TERMINATION FACTOR 4, MITOCHONDRIAL"/>
    <property type="match status" value="1"/>
</dbReference>
<comment type="similarity">
    <text evidence="1">Belongs to the mTERF family.</text>
</comment>
<gene>
    <name evidence="4" type="primary">LOC102807218</name>
</gene>
<keyword evidence="2" id="KW-0809">Transit peptide</keyword>
<organism evidence="3 4">
    <name type="scientific">Saccoglossus kowalevskii</name>
    <name type="common">Acorn worm</name>
    <dbReference type="NCBI Taxonomy" id="10224"/>
    <lineage>
        <taxon>Eukaryota</taxon>
        <taxon>Metazoa</taxon>
        <taxon>Hemichordata</taxon>
        <taxon>Enteropneusta</taxon>
        <taxon>Harrimaniidae</taxon>
        <taxon>Saccoglossus</taxon>
    </lineage>
</organism>